<gene>
    <name evidence="7" type="ORF">ALECFALPRED_010016</name>
</gene>
<dbReference type="AlphaFoldDB" id="A0A8H3J8F6"/>
<dbReference type="InterPro" id="IPR036513">
    <property type="entry name" value="STAS_dom_sf"/>
</dbReference>
<comment type="subcellular location">
    <subcellularLocation>
        <location evidence="1">Membrane</location>
        <topology evidence="1">Multi-pass membrane protein</topology>
    </subcellularLocation>
</comment>
<dbReference type="EMBL" id="CAJPDR010000808">
    <property type="protein sequence ID" value="CAF9942775.1"/>
    <property type="molecule type" value="Genomic_DNA"/>
</dbReference>
<feature type="transmembrane region" description="Helical" evidence="5">
    <location>
        <begin position="46"/>
        <end position="66"/>
    </location>
</feature>
<dbReference type="Pfam" id="PF01740">
    <property type="entry name" value="STAS"/>
    <property type="match status" value="1"/>
</dbReference>
<dbReference type="OrthoDB" id="409725at2759"/>
<organism evidence="7 8">
    <name type="scientific">Alectoria fallacina</name>
    <dbReference type="NCBI Taxonomy" id="1903189"/>
    <lineage>
        <taxon>Eukaryota</taxon>
        <taxon>Fungi</taxon>
        <taxon>Dikarya</taxon>
        <taxon>Ascomycota</taxon>
        <taxon>Pezizomycotina</taxon>
        <taxon>Lecanoromycetes</taxon>
        <taxon>OSLEUM clade</taxon>
        <taxon>Lecanoromycetidae</taxon>
        <taxon>Lecanorales</taxon>
        <taxon>Lecanorineae</taxon>
        <taxon>Parmeliaceae</taxon>
        <taxon>Alectoria</taxon>
    </lineage>
</organism>
<evidence type="ECO:0000256" key="5">
    <source>
        <dbReference type="SAM" id="Phobius"/>
    </source>
</evidence>
<dbReference type="InterPro" id="IPR002645">
    <property type="entry name" value="STAS_dom"/>
</dbReference>
<reference evidence="7" key="1">
    <citation type="submission" date="2021-03" db="EMBL/GenBank/DDBJ databases">
        <authorList>
            <person name="Tagirdzhanova G."/>
        </authorList>
    </citation>
    <scope>NUCLEOTIDE SEQUENCE</scope>
</reference>
<keyword evidence="8" id="KW-1185">Reference proteome</keyword>
<feature type="transmembrane region" description="Helical" evidence="5">
    <location>
        <begin position="7"/>
        <end position="26"/>
    </location>
</feature>
<dbReference type="Gene3D" id="3.30.750.24">
    <property type="entry name" value="STAS domain"/>
    <property type="match status" value="1"/>
</dbReference>
<keyword evidence="4 5" id="KW-0472">Membrane</keyword>
<dbReference type="PANTHER" id="PTHR43310">
    <property type="entry name" value="SULFATE TRANSPORTER YBAR-RELATED"/>
    <property type="match status" value="1"/>
</dbReference>
<dbReference type="CDD" id="cd07042">
    <property type="entry name" value="STAS_SulP_like_sulfate_transporter"/>
    <property type="match status" value="1"/>
</dbReference>
<dbReference type="GO" id="GO:0016020">
    <property type="term" value="C:membrane"/>
    <property type="evidence" value="ECO:0007669"/>
    <property type="project" value="UniProtKB-SubCell"/>
</dbReference>
<dbReference type="Pfam" id="PF00916">
    <property type="entry name" value="Sulfate_transp"/>
    <property type="match status" value="1"/>
</dbReference>
<dbReference type="Proteomes" id="UP000664203">
    <property type="component" value="Unassembled WGS sequence"/>
</dbReference>
<sequence length="715" mass="78311">MTLGGSLIPGALGAMLIEILPFLRGIGSDIQQALGDDSPALIPTVMVAYALTSFLVGVVFVALGALKAVAILHRTDRVGIDTLVQDGWLFSVDDSAKRQSGIGLAWVYWTLFDFSKVELHALKNAATNIVLLVIIGVLNLPIYVPALGSSLDVPVNMNHEFMGQGIANILAGLAGTVPNVLQLSYSIFFTRAGGGRFEAGVVTILTFVFFLLSSFLIPYVPTVLASTLVLFLGIELTSEAVCESAKTLQFTEWLVVMITLIACTFLGYAIGFGVGIGAATVVYLIWGVLDTRAHLVDLDQECGNVRYSTRYHRSGAPRDPAQKKVLSSISEAPLVILEPQSDAEVQRLSESILTQCLPRISVLSLSGYIFFGTIPSVQAKLKARKEGSNVYQFLVIDLTCVHRLETSAVQLFEREARENVETRALVFCGVSLDSVVYGDLQRGGLRLNFGAQWVKRFCIEMMQLGSMAFEGRADAIKWCKSQIELGIPMQSLDKMMLPKKEPYDIKSDEDAVKAFRELSQTQGLFQDLFLPHRNSVSENHPVPLNDLIARFRARGGIINSYNPGQLIRTQGDSAARVIFIIQGRVFFEDLFLAAPRNKSRASFSNVLKSFIHTAVSSMNHSRDASATMPSLDTLVSRTLTAGESFAVVNEVSGRELDDAPWTYCDQVAVSPHGTCWTIEVHRPNNASSLWPISKKWTLDAILAERETLDRTDQTS</sequence>
<evidence type="ECO:0000256" key="1">
    <source>
        <dbReference type="ARBA" id="ARBA00004141"/>
    </source>
</evidence>
<feature type="domain" description="STAS" evidence="6">
    <location>
        <begin position="350"/>
        <end position="412"/>
    </location>
</feature>
<accession>A0A8H3J8F6</accession>
<name>A0A8H3J8F6_9LECA</name>
<dbReference type="InterPro" id="IPR052706">
    <property type="entry name" value="Membrane-Transporter-like"/>
</dbReference>
<protein>
    <recommendedName>
        <fullName evidence="6">STAS domain-containing protein</fullName>
    </recommendedName>
</protein>
<comment type="caution">
    <text evidence="7">The sequence shown here is derived from an EMBL/GenBank/DDBJ whole genome shotgun (WGS) entry which is preliminary data.</text>
</comment>
<evidence type="ECO:0000256" key="2">
    <source>
        <dbReference type="ARBA" id="ARBA00022692"/>
    </source>
</evidence>
<feature type="transmembrane region" description="Helical" evidence="5">
    <location>
        <begin position="125"/>
        <end position="146"/>
    </location>
</feature>
<feature type="transmembrane region" description="Helical" evidence="5">
    <location>
        <begin position="253"/>
        <end position="286"/>
    </location>
</feature>
<feature type="transmembrane region" description="Helical" evidence="5">
    <location>
        <begin position="166"/>
        <end position="185"/>
    </location>
</feature>
<feature type="transmembrane region" description="Helical" evidence="5">
    <location>
        <begin position="197"/>
        <end position="217"/>
    </location>
</feature>
<dbReference type="PANTHER" id="PTHR43310:SF4">
    <property type="entry name" value="AFR304WP"/>
    <property type="match status" value="1"/>
</dbReference>
<evidence type="ECO:0000313" key="8">
    <source>
        <dbReference type="Proteomes" id="UP000664203"/>
    </source>
</evidence>
<dbReference type="PROSITE" id="PS50801">
    <property type="entry name" value="STAS"/>
    <property type="match status" value="1"/>
</dbReference>
<keyword evidence="3 5" id="KW-1133">Transmembrane helix</keyword>
<evidence type="ECO:0000313" key="7">
    <source>
        <dbReference type="EMBL" id="CAF9942775.1"/>
    </source>
</evidence>
<keyword evidence="2 5" id="KW-0812">Transmembrane</keyword>
<dbReference type="InterPro" id="IPR011547">
    <property type="entry name" value="SLC26A/SulP_dom"/>
</dbReference>
<evidence type="ECO:0000256" key="4">
    <source>
        <dbReference type="ARBA" id="ARBA00023136"/>
    </source>
</evidence>
<evidence type="ECO:0000259" key="6">
    <source>
        <dbReference type="PROSITE" id="PS50801"/>
    </source>
</evidence>
<proteinExistence type="predicted"/>
<evidence type="ECO:0000256" key="3">
    <source>
        <dbReference type="ARBA" id="ARBA00022989"/>
    </source>
</evidence>